<evidence type="ECO:0008006" key="5">
    <source>
        <dbReference type="Google" id="ProtNLM"/>
    </source>
</evidence>
<keyword evidence="2" id="KW-0812">Transmembrane</keyword>
<dbReference type="InParanoid" id="F0ZW44"/>
<keyword evidence="2" id="KW-0472">Membrane</keyword>
<dbReference type="Proteomes" id="UP000001064">
    <property type="component" value="Unassembled WGS sequence"/>
</dbReference>
<evidence type="ECO:0000313" key="4">
    <source>
        <dbReference type="Proteomes" id="UP000001064"/>
    </source>
</evidence>
<evidence type="ECO:0000313" key="3">
    <source>
        <dbReference type="EMBL" id="EGC31833.1"/>
    </source>
</evidence>
<feature type="transmembrane region" description="Helical" evidence="2">
    <location>
        <begin position="77"/>
        <end position="100"/>
    </location>
</feature>
<dbReference type="KEGG" id="dpp:DICPUDRAFT_82297"/>
<dbReference type="eggNOG" id="ENOG502RHVT">
    <property type="taxonomic scope" value="Eukaryota"/>
</dbReference>
<dbReference type="VEuPathDB" id="AmoebaDB:DICPUDRAFT_82297"/>
<feature type="compositionally biased region" description="Polar residues" evidence="1">
    <location>
        <begin position="249"/>
        <end position="265"/>
    </location>
</feature>
<feature type="compositionally biased region" description="Pro residues" evidence="1">
    <location>
        <begin position="267"/>
        <end position="276"/>
    </location>
</feature>
<dbReference type="RefSeq" id="XP_003291634.1">
    <property type="nucleotide sequence ID" value="XM_003291586.1"/>
</dbReference>
<evidence type="ECO:0000256" key="1">
    <source>
        <dbReference type="SAM" id="MobiDB-lite"/>
    </source>
</evidence>
<dbReference type="EMBL" id="GL871227">
    <property type="protein sequence ID" value="EGC31833.1"/>
    <property type="molecule type" value="Genomic_DNA"/>
</dbReference>
<dbReference type="AlphaFoldDB" id="F0ZW44"/>
<proteinExistence type="predicted"/>
<dbReference type="OMA" id="THDKSEN"/>
<feature type="transmembrane region" description="Helical" evidence="2">
    <location>
        <begin position="166"/>
        <end position="185"/>
    </location>
</feature>
<organism evidence="3 4">
    <name type="scientific">Dictyostelium purpureum</name>
    <name type="common">Slime mold</name>
    <dbReference type="NCBI Taxonomy" id="5786"/>
    <lineage>
        <taxon>Eukaryota</taxon>
        <taxon>Amoebozoa</taxon>
        <taxon>Evosea</taxon>
        <taxon>Eumycetozoa</taxon>
        <taxon>Dictyostelia</taxon>
        <taxon>Dictyosteliales</taxon>
        <taxon>Dictyosteliaceae</taxon>
        <taxon>Dictyostelium</taxon>
    </lineage>
</organism>
<accession>F0ZW44</accession>
<feature type="transmembrane region" description="Helical" evidence="2">
    <location>
        <begin position="115"/>
        <end position="137"/>
    </location>
</feature>
<feature type="region of interest" description="Disordered" evidence="1">
    <location>
        <begin position="1"/>
        <end position="27"/>
    </location>
</feature>
<name>F0ZW44_DICPU</name>
<keyword evidence="2" id="KW-1133">Transmembrane helix</keyword>
<feature type="transmembrane region" description="Helical" evidence="2">
    <location>
        <begin position="49"/>
        <end position="70"/>
    </location>
</feature>
<dbReference type="FunCoup" id="F0ZW44">
    <property type="interactions" value="398"/>
</dbReference>
<feature type="region of interest" description="Disordered" evidence="1">
    <location>
        <begin position="226"/>
        <end position="276"/>
    </location>
</feature>
<gene>
    <name evidence="3" type="ORF">DICPUDRAFT_82297</name>
</gene>
<dbReference type="OrthoDB" id="10672683at2759"/>
<sequence>MTTGNQYPSSSSNNIASTSSRTRNSGQLRRSQTVFDIGTIARKFPWLPVWTLLINCITLGFSIVFICLFWKRECAVSLIFLFLYCFIFLINCFYGFVYFFKFTGTIELSKRNNNILLISLIIFICVSVVVFILTIFVKETGSCIYVKNRISVSILVLIRANSILDLIFLGGLLFFNIVLMCSYSANKRKRENQNQTVDLEKPIESNYHSKDSIGNYPLPPPPLYLMEQSVGPRGHTYSGLPPPPPPSSTHPQYINNNQELQSNINGLPPPPPYPGN</sequence>
<protein>
    <recommendedName>
        <fullName evidence="5">Transmembrane protein</fullName>
    </recommendedName>
</protein>
<evidence type="ECO:0000256" key="2">
    <source>
        <dbReference type="SAM" id="Phobius"/>
    </source>
</evidence>
<dbReference type="GeneID" id="10507824"/>
<feature type="compositionally biased region" description="Low complexity" evidence="1">
    <location>
        <begin position="9"/>
        <end position="25"/>
    </location>
</feature>
<keyword evidence="4" id="KW-1185">Reference proteome</keyword>
<reference evidence="4" key="1">
    <citation type="journal article" date="2011" name="Genome Biol.">
        <title>Comparative genomics of the social amoebae Dictyostelium discoideum and Dictyostelium purpureum.</title>
        <authorList>
            <consortium name="US DOE Joint Genome Institute (JGI-PGF)"/>
            <person name="Sucgang R."/>
            <person name="Kuo A."/>
            <person name="Tian X."/>
            <person name="Salerno W."/>
            <person name="Parikh A."/>
            <person name="Feasley C.L."/>
            <person name="Dalin E."/>
            <person name="Tu H."/>
            <person name="Huang E."/>
            <person name="Barry K."/>
            <person name="Lindquist E."/>
            <person name="Shapiro H."/>
            <person name="Bruce D."/>
            <person name="Schmutz J."/>
            <person name="Salamov A."/>
            <person name="Fey P."/>
            <person name="Gaudet P."/>
            <person name="Anjard C."/>
            <person name="Babu M.M."/>
            <person name="Basu S."/>
            <person name="Bushmanova Y."/>
            <person name="van der Wel H."/>
            <person name="Katoh-Kurasawa M."/>
            <person name="Dinh C."/>
            <person name="Coutinho P.M."/>
            <person name="Saito T."/>
            <person name="Elias M."/>
            <person name="Schaap P."/>
            <person name="Kay R.R."/>
            <person name="Henrissat B."/>
            <person name="Eichinger L."/>
            <person name="Rivero F."/>
            <person name="Putnam N.H."/>
            <person name="West C.M."/>
            <person name="Loomis W.F."/>
            <person name="Chisholm R.L."/>
            <person name="Shaulsky G."/>
            <person name="Strassmann J.E."/>
            <person name="Queller D.C."/>
            <person name="Kuspa A."/>
            <person name="Grigoriev I.V."/>
        </authorList>
    </citation>
    <scope>NUCLEOTIDE SEQUENCE [LARGE SCALE GENOMIC DNA]</scope>
    <source>
        <strain evidence="4">QSDP1</strain>
    </source>
</reference>